<dbReference type="SUPFAM" id="SSF81606">
    <property type="entry name" value="PP2C-like"/>
    <property type="match status" value="1"/>
</dbReference>
<dbReference type="InterPro" id="IPR000014">
    <property type="entry name" value="PAS"/>
</dbReference>
<feature type="domain" description="PAS" evidence="16">
    <location>
        <begin position="24"/>
        <end position="88"/>
    </location>
</feature>
<dbReference type="RefSeq" id="WP_189558788.1">
    <property type="nucleotide sequence ID" value="NZ_BMTE01000005.1"/>
</dbReference>
<dbReference type="GO" id="GO:0004722">
    <property type="term" value="F:protein serine/threonine phosphatase activity"/>
    <property type="evidence" value="ECO:0007669"/>
    <property type="project" value="UniProtKB-EC"/>
</dbReference>
<evidence type="ECO:0000256" key="13">
    <source>
        <dbReference type="ARBA" id="ARBA00056274"/>
    </source>
</evidence>
<evidence type="ECO:0000256" key="9">
    <source>
        <dbReference type="ARBA" id="ARBA00022842"/>
    </source>
</evidence>
<dbReference type="Pfam" id="PF08448">
    <property type="entry name" value="PAS_4"/>
    <property type="match status" value="1"/>
</dbReference>
<dbReference type="Pfam" id="PF00989">
    <property type="entry name" value="PAS"/>
    <property type="match status" value="1"/>
</dbReference>
<evidence type="ECO:0000256" key="3">
    <source>
        <dbReference type="ARBA" id="ARBA00022679"/>
    </source>
</evidence>
<evidence type="ECO:0000256" key="2">
    <source>
        <dbReference type="ARBA" id="ARBA00022553"/>
    </source>
</evidence>
<dbReference type="PANTHER" id="PTHR43156:SF2">
    <property type="entry name" value="STAGE II SPORULATION PROTEIN E"/>
    <property type="match status" value="1"/>
</dbReference>
<dbReference type="InterPro" id="IPR013656">
    <property type="entry name" value="PAS_4"/>
</dbReference>
<dbReference type="Pfam" id="PF07228">
    <property type="entry name" value="SpoIIE"/>
    <property type="match status" value="1"/>
</dbReference>
<sequence>MSAAGPLPAGGDRPDPGPVRPSGLLDVLRVASVVLDTEGRITLWSPQAEELFGYGAREALGQYAARIMVHEEHLDLVVKLFADVMRTGQSWAGAFPIRRKDGGTRLVEFRNMRLLDDRGDVYALGLAVDQSTVRRLERDVALSTRIVAQSPIGLAVLDSGLRYVSVNPALERMNGIPAERHLGRTVREVVPLLVVDAIEEAAREVLETGRPAVDLFTTGRTPADPDEDHAWSVSLYRLENALGTVLGVALSLVDVTEQYRANAEAESARRRLAVIADATARIGTTLDLDRTAGELAEVAVPELADAAAVDLLDAVVRGRRSTLGPAEPAVMRPLALRSVDPADVVAAADPPGRVTRYAPDRLITECVRTGLPVMVPQVRDEDLVRIARSPEAAALLVRAGVHSYLAVPLIARGEVLGALDLKRTRTTIPFGEDDLLLARELASRAAVQIDNARWYQTARDTALTLQRSLLPSHPPVTGGLEVASRYQPAGATSEVGGDWFDVIPLDDDRTALVVGDVMGSGIPAAATMGRLRTATHTLASLGLDPAVLLDHLDRITGGLDQAIATCVYAVHDPRERRCTLANAGHLPPVRVRSGHPPELLELPTGVPLGVGGVAFSTTAVALEPGDRLVFYTDGLVETRRDPLDERLDRLLDLLDRPGDSLEEVCDLLLRTLHEPDNADDVALLIARATTPGD</sequence>
<evidence type="ECO:0000256" key="6">
    <source>
        <dbReference type="ARBA" id="ARBA00022777"/>
    </source>
</evidence>
<organism evidence="18 19">
    <name type="scientific">Streptomyces pilosus</name>
    <dbReference type="NCBI Taxonomy" id="28893"/>
    <lineage>
        <taxon>Bacteria</taxon>
        <taxon>Bacillati</taxon>
        <taxon>Actinomycetota</taxon>
        <taxon>Actinomycetes</taxon>
        <taxon>Kitasatosporales</taxon>
        <taxon>Streptomycetaceae</taxon>
        <taxon>Streptomyces</taxon>
    </lineage>
</organism>
<dbReference type="SMART" id="SM00331">
    <property type="entry name" value="PP2C_SIG"/>
    <property type="match status" value="1"/>
</dbReference>
<keyword evidence="10" id="KW-0904">Protein phosphatase</keyword>
<dbReference type="GO" id="GO:0006355">
    <property type="term" value="P:regulation of DNA-templated transcription"/>
    <property type="evidence" value="ECO:0007669"/>
    <property type="project" value="InterPro"/>
</dbReference>
<dbReference type="InterPro" id="IPR001932">
    <property type="entry name" value="PPM-type_phosphatase-like_dom"/>
</dbReference>
<evidence type="ECO:0000313" key="18">
    <source>
        <dbReference type="EMBL" id="GGQ84760.1"/>
    </source>
</evidence>
<gene>
    <name evidence="18" type="ORF">GCM10010280_34470</name>
</gene>
<reference evidence="18" key="2">
    <citation type="submission" date="2020-09" db="EMBL/GenBank/DDBJ databases">
        <authorList>
            <person name="Sun Q."/>
            <person name="Ohkuma M."/>
        </authorList>
    </citation>
    <scope>NUCLEOTIDE SEQUENCE</scope>
    <source>
        <strain evidence="18">JCM 4403</strain>
    </source>
</reference>
<keyword evidence="9" id="KW-0460">Magnesium</keyword>
<dbReference type="InterPro" id="IPR036457">
    <property type="entry name" value="PPM-type-like_dom_sf"/>
</dbReference>
<dbReference type="PANTHER" id="PTHR43156">
    <property type="entry name" value="STAGE II SPORULATION PROTEIN E-RELATED"/>
    <property type="match status" value="1"/>
</dbReference>
<dbReference type="GO" id="GO:0005524">
    <property type="term" value="F:ATP binding"/>
    <property type="evidence" value="ECO:0007669"/>
    <property type="project" value="UniProtKB-KW"/>
</dbReference>
<dbReference type="GO" id="GO:0046872">
    <property type="term" value="F:metal ion binding"/>
    <property type="evidence" value="ECO:0007669"/>
    <property type="project" value="UniProtKB-KW"/>
</dbReference>
<evidence type="ECO:0000256" key="15">
    <source>
        <dbReference type="ARBA" id="ARBA00081350"/>
    </source>
</evidence>
<comment type="caution">
    <text evidence="18">The sequence shown here is derived from an EMBL/GenBank/DDBJ whole genome shotgun (WGS) entry which is preliminary data.</text>
</comment>
<keyword evidence="11" id="KW-0464">Manganese</keyword>
<keyword evidence="5" id="KW-0547">Nucleotide-binding</keyword>
<dbReference type="EMBL" id="BMTU01000006">
    <property type="protein sequence ID" value="GGQ84760.1"/>
    <property type="molecule type" value="Genomic_DNA"/>
</dbReference>
<evidence type="ECO:0000259" key="16">
    <source>
        <dbReference type="PROSITE" id="PS50112"/>
    </source>
</evidence>
<evidence type="ECO:0000256" key="7">
    <source>
        <dbReference type="ARBA" id="ARBA00022801"/>
    </source>
</evidence>
<dbReference type="NCBIfam" id="TIGR00229">
    <property type="entry name" value="sensory_box"/>
    <property type="match status" value="2"/>
</dbReference>
<dbReference type="SMART" id="SM00091">
    <property type="entry name" value="PAS"/>
    <property type="match status" value="2"/>
</dbReference>
<evidence type="ECO:0000256" key="1">
    <source>
        <dbReference type="ARBA" id="ARBA00013081"/>
    </source>
</evidence>
<keyword evidence="8" id="KW-0067">ATP-binding</keyword>
<keyword evidence="19" id="KW-1185">Reference proteome</keyword>
<keyword evidence="4" id="KW-0479">Metal-binding</keyword>
<keyword evidence="2" id="KW-0597">Phosphoprotein</keyword>
<dbReference type="InterPro" id="IPR035965">
    <property type="entry name" value="PAS-like_dom_sf"/>
</dbReference>
<dbReference type="FunFam" id="3.30.450.20:FF:000120">
    <property type="entry name" value="PAS domain S-box protein"/>
    <property type="match status" value="1"/>
</dbReference>
<dbReference type="CDD" id="cd00130">
    <property type="entry name" value="PAS"/>
    <property type="match status" value="1"/>
</dbReference>
<dbReference type="Pfam" id="PF01590">
    <property type="entry name" value="GAF"/>
    <property type="match status" value="1"/>
</dbReference>
<dbReference type="AlphaFoldDB" id="A0A918BQA7"/>
<evidence type="ECO:0000259" key="17">
    <source>
        <dbReference type="PROSITE" id="PS51746"/>
    </source>
</evidence>
<evidence type="ECO:0000313" key="19">
    <source>
        <dbReference type="Proteomes" id="UP000656732"/>
    </source>
</evidence>
<evidence type="ECO:0000256" key="10">
    <source>
        <dbReference type="ARBA" id="ARBA00022912"/>
    </source>
</evidence>
<evidence type="ECO:0000256" key="5">
    <source>
        <dbReference type="ARBA" id="ARBA00022741"/>
    </source>
</evidence>
<dbReference type="InterPro" id="IPR003018">
    <property type="entry name" value="GAF"/>
</dbReference>
<reference evidence="18" key="1">
    <citation type="journal article" date="2014" name="Int. J. Syst. Evol. Microbiol.">
        <title>Complete genome sequence of Corynebacterium casei LMG S-19264T (=DSM 44701T), isolated from a smear-ripened cheese.</title>
        <authorList>
            <consortium name="US DOE Joint Genome Institute (JGI-PGF)"/>
            <person name="Walter F."/>
            <person name="Albersmeier A."/>
            <person name="Kalinowski J."/>
            <person name="Ruckert C."/>
        </authorList>
    </citation>
    <scope>NUCLEOTIDE SEQUENCE</scope>
    <source>
        <strain evidence="18">JCM 4403</strain>
    </source>
</reference>
<dbReference type="Gene3D" id="3.60.40.10">
    <property type="entry name" value="PPM-type phosphatase domain"/>
    <property type="match status" value="1"/>
</dbReference>
<dbReference type="SUPFAM" id="SSF55781">
    <property type="entry name" value="GAF domain-like"/>
    <property type="match status" value="1"/>
</dbReference>
<dbReference type="InterPro" id="IPR013767">
    <property type="entry name" value="PAS_fold"/>
</dbReference>
<evidence type="ECO:0000256" key="4">
    <source>
        <dbReference type="ARBA" id="ARBA00022723"/>
    </source>
</evidence>
<evidence type="ECO:0000256" key="8">
    <source>
        <dbReference type="ARBA" id="ARBA00022840"/>
    </source>
</evidence>
<dbReference type="Gene3D" id="3.30.450.40">
    <property type="match status" value="1"/>
</dbReference>
<evidence type="ECO:0000256" key="12">
    <source>
        <dbReference type="ARBA" id="ARBA00047761"/>
    </source>
</evidence>
<evidence type="ECO:0000256" key="11">
    <source>
        <dbReference type="ARBA" id="ARBA00023211"/>
    </source>
</evidence>
<dbReference type="Gene3D" id="3.30.450.20">
    <property type="entry name" value="PAS domain"/>
    <property type="match status" value="2"/>
</dbReference>
<proteinExistence type="predicted"/>
<accession>A0A918BQA7</accession>
<evidence type="ECO:0000256" key="14">
    <source>
        <dbReference type="ARBA" id="ARBA00075117"/>
    </source>
</evidence>
<dbReference type="SUPFAM" id="SSF55785">
    <property type="entry name" value="PYP-like sensor domain (PAS domain)"/>
    <property type="match status" value="2"/>
</dbReference>
<dbReference type="FunFam" id="3.60.40.10:FF:000005">
    <property type="entry name" value="Serine/threonine protein phosphatase"/>
    <property type="match status" value="1"/>
</dbReference>
<feature type="domain" description="PPM-type phosphatase" evidence="17">
    <location>
        <begin position="481"/>
        <end position="688"/>
    </location>
</feature>
<dbReference type="EC" id="3.1.3.16" evidence="1"/>
<protein>
    <recommendedName>
        <fullName evidence="1">protein-serine/threonine phosphatase</fullName>
        <ecNumber evidence="1">3.1.3.16</ecNumber>
    </recommendedName>
    <alternativeName>
        <fullName evidence="15">Protein-serine/threonine phosphatase</fullName>
    </alternativeName>
    <alternativeName>
        <fullName evidence="14">Serine/threonine-protein kinase</fullName>
    </alternativeName>
</protein>
<keyword evidence="3" id="KW-0808">Transferase</keyword>
<dbReference type="InterPro" id="IPR029016">
    <property type="entry name" value="GAF-like_dom_sf"/>
</dbReference>
<keyword evidence="6" id="KW-0418">Kinase</keyword>
<name>A0A918BQA7_9ACTN</name>
<comment type="catalytic activity">
    <reaction evidence="12">
        <text>O-phospho-L-seryl-[protein] + H2O = L-seryl-[protein] + phosphate</text>
        <dbReference type="Rhea" id="RHEA:20629"/>
        <dbReference type="Rhea" id="RHEA-COMP:9863"/>
        <dbReference type="Rhea" id="RHEA-COMP:11604"/>
        <dbReference type="ChEBI" id="CHEBI:15377"/>
        <dbReference type="ChEBI" id="CHEBI:29999"/>
        <dbReference type="ChEBI" id="CHEBI:43474"/>
        <dbReference type="ChEBI" id="CHEBI:83421"/>
        <dbReference type="EC" id="3.1.3.16"/>
    </reaction>
</comment>
<dbReference type="GO" id="GO:0016301">
    <property type="term" value="F:kinase activity"/>
    <property type="evidence" value="ECO:0007669"/>
    <property type="project" value="UniProtKB-KW"/>
</dbReference>
<dbReference type="FunFam" id="3.30.450.40:FF:000035">
    <property type="entry name" value="PAS sensor protein"/>
    <property type="match status" value="1"/>
</dbReference>
<dbReference type="PROSITE" id="PS50112">
    <property type="entry name" value="PAS"/>
    <property type="match status" value="1"/>
</dbReference>
<keyword evidence="7" id="KW-0378">Hydrolase</keyword>
<dbReference type="SMART" id="SM00065">
    <property type="entry name" value="GAF"/>
    <property type="match status" value="1"/>
</dbReference>
<dbReference type="InterPro" id="IPR052016">
    <property type="entry name" value="Bact_Sigma-Reg"/>
</dbReference>
<dbReference type="Proteomes" id="UP000656732">
    <property type="component" value="Unassembled WGS sequence"/>
</dbReference>
<dbReference type="PROSITE" id="PS51746">
    <property type="entry name" value="PPM_2"/>
    <property type="match status" value="1"/>
</dbReference>
<comment type="function">
    <text evidence="13">Primarily acts as an independent SigF regulator that is sensitive to the osmosensory signal, mediating the cross talk of PknD with the SigF regulon. Possesses both phosphatase and kinase activities. The kinase domain functions as a classic anti-sigma factor-like kinase to phosphorylate the anti-anti-sigma factor domain at the canonical regulatory site, and the phosphatase domain antagonizes this activity.</text>
</comment>